<feature type="binding site" evidence="8">
    <location>
        <position position="196"/>
    </location>
    <ligand>
        <name>Ca(2+)</name>
        <dbReference type="ChEBI" id="CHEBI:29108"/>
        <label>1</label>
    </ligand>
</feature>
<evidence type="ECO:0000313" key="12">
    <source>
        <dbReference type="Proteomes" id="UP000321662"/>
    </source>
</evidence>
<dbReference type="InterPro" id="IPR013780">
    <property type="entry name" value="Glyco_hydro_b"/>
</dbReference>
<dbReference type="Gene3D" id="3.20.20.80">
    <property type="entry name" value="Glycosidases"/>
    <property type="match status" value="1"/>
</dbReference>
<keyword evidence="3 8" id="KW-0479">Metal-binding</keyword>
<name>A0A511AT03_9LACT</name>
<feature type="domain" description="Glycosyl hydrolase family 13 catalytic" evidence="10">
    <location>
        <begin position="3"/>
        <end position="391"/>
    </location>
</feature>
<dbReference type="InterPro" id="IPR006046">
    <property type="entry name" value="Alpha_amylase"/>
</dbReference>
<dbReference type="GO" id="GO:0005975">
    <property type="term" value="P:carbohydrate metabolic process"/>
    <property type="evidence" value="ECO:0007669"/>
    <property type="project" value="InterPro"/>
</dbReference>
<evidence type="ECO:0000256" key="7">
    <source>
        <dbReference type="PIRSR" id="PIRSR001021-1"/>
    </source>
</evidence>
<keyword evidence="12" id="KW-1185">Reference proteome</keyword>
<dbReference type="Pfam" id="PF00128">
    <property type="entry name" value="Alpha-amylase"/>
    <property type="match status" value="1"/>
</dbReference>
<evidence type="ECO:0000259" key="10">
    <source>
        <dbReference type="SMART" id="SM00642"/>
    </source>
</evidence>
<dbReference type="PIRSF" id="PIRSF001021">
    <property type="entry name" value="Alph-amls_thrmst"/>
    <property type="match status" value="1"/>
</dbReference>
<evidence type="ECO:0000256" key="1">
    <source>
        <dbReference type="ARBA" id="ARBA00001913"/>
    </source>
</evidence>
<proteinExistence type="inferred from homology"/>
<sequence>MNGTMMQYFEWDLPNDGKHWQRLKEDAKHLKEIGITSVWIPPCYKGVGQNDVGYGVYDLYDLGEFDQNGTVRTKYGTKKELLEAIEALHKNGIQVYADVVLNHKGGADETEVFEATPVNEENRHEAIGDTREIKAWTYFDFPGRNGKYSDFKWHWYHFTGVSNDEKTGEQGIFRIEGEGKGWAPDENVSTEFGNFDYLMFADIDYNHPEVIEETRKWIHWFIKETNIDGIRLDAVKHIDSVFMKNLIEDVRDTYGEDFFFVAEYWHQRYKLLEDYLEEHDYAISMMDVRFHYALHEASKQRSSFDLRRLLDGTLYKSNAKQAVTFVENHDSQPGQSLESYVEPWFKPLAYGFILLTSYGYPCVFYSDYHGYSGDVDYQGCQHEIDKLLYARHEYAYGEQNNYLDHSNCIGFTRMGDEEHPDGCAVIMSNGDEGFKKMYVGELHARDTYIDLMKNREEEITIDEKGEATFTVNAESLSVWIKKR</sequence>
<dbReference type="EMBL" id="BJUY01000003">
    <property type="protein sequence ID" value="GEK90852.1"/>
    <property type="molecule type" value="Genomic_DNA"/>
</dbReference>
<dbReference type="GO" id="GO:0004556">
    <property type="term" value="F:alpha-amylase activity"/>
    <property type="evidence" value="ECO:0007669"/>
    <property type="project" value="InterPro"/>
</dbReference>
<evidence type="ECO:0000256" key="2">
    <source>
        <dbReference type="ARBA" id="ARBA00008061"/>
    </source>
</evidence>
<reference evidence="11 12" key="1">
    <citation type="submission" date="2019-07" db="EMBL/GenBank/DDBJ databases">
        <title>Whole genome shotgun sequence of Alkalibacterium kapii NBRC 103247.</title>
        <authorList>
            <person name="Hosoyama A."/>
            <person name="Uohara A."/>
            <person name="Ohji S."/>
            <person name="Ichikawa N."/>
        </authorList>
    </citation>
    <scope>NUCLEOTIDE SEQUENCE [LARGE SCALE GENOMIC DNA]</scope>
    <source>
        <strain evidence="11 12">NBRC 103247</strain>
    </source>
</reference>
<feature type="binding site" evidence="8">
    <location>
        <position position="185"/>
    </location>
    <ligand>
        <name>Ca(2+)</name>
        <dbReference type="ChEBI" id="CHEBI:29108"/>
        <label>2</label>
    </ligand>
</feature>
<organism evidence="11 12">
    <name type="scientific">Alkalibacterium kapii</name>
    <dbReference type="NCBI Taxonomy" id="426704"/>
    <lineage>
        <taxon>Bacteria</taxon>
        <taxon>Bacillati</taxon>
        <taxon>Bacillota</taxon>
        <taxon>Bacilli</taxon>
        <taxon>Lactobacillales</taxon>
        <taxon>Carnobacteriaceae</taxon>
        <taxon>Alkalibacterium</taxon>
    </lineage>
</organism>
<evidence type="ECO:0000313" key="11">
    <source>
        <dbReference type="EMBL" id="GEK90852.1"/>
    </source>
</evidence>
<feature type="binding site" evidence="8">
    <location>
        <position position="237"/>
    </location>
    <ligand>
        <name>Ca(2+)</name>
        <dbReference type="ChEBI" id="CHEBI:29108"/>
        <label>1</label>
    </ligand>
</feature>
<keyword evidence="4" id="KW-0378">Hydrolase</keyword>
<dbReference type="SUPFAM" id="SSF51011">
    <property type="entry name" value="Glycosyl hydrolase domain"/>
    <property type="match status" value="1"/>
</dbReference>
<evidence type="ECO:0000256" key="3">
    <source>
        <dbReference type="ARBA" id="ARBA00022723"/>
    </source>
</evidence>
<dbReference type="OrthoDB" id="9805159at2"/>
<keyword evidence="5" id="KW-0119">Carbohydrate metabolism</keyword>
<keyword evidence="6" id="KW-0326">Glycosidase</keyword>
<dbReference type="Gene3D" id="2.60.40.1180">
    <property type="entry name" value="Golgi alpha-mannosidase II"/>
    <property type="match status" value="1"/>
</dbReference>
<feature type="binding site" evidence="8">
    <location>
        <position position="204"/>
    </location>
    <ligand>
        <name>Ca(2+)</name>
        <dbReference type="ChEBI" id="CHEBI:29108"/>
        <label>2</label>
    </ligand>
</feature>
<dbReference type="AlphaFoldDB" id="A0A511AT03"/>
<comment type="similarity">
    <text evidence="2 9">Belongs to the glycosyl hydrolase 13 family.</text>
</comment>
<evidence type="ECO:0000256" key="6">
    <source>
        <dbReference type="ARBA" id="ARBA00023295"/>
    </source>
</evidence>
<dbReference type="InterPro" id="IPR017853">
    <property type="entry name" value="GH"/>
</dbReference>
<feature type="binding site" evidence="8">
    <location>
        <position position="102"/>
    </location>
    <ligand>
        <name>Ca(2+)</name>
        <dbReference type="ChEBI" id="CHEBI:29108"/>
        <label>1</label>
    </ligand>
</feature>
<dbReference type="InterPro" id="IPR013776">
    <property type="entry name" value="A-amylase_thermo"/>
</dbReference>
<feature type="binding site" evidence="8">
    <location>
        <position position="202"/>
    </location>
    <ligand>
        <name>Ca(2+)</name>
        <dbReference type="ChEBI" id="CHEBI:29108"/>
        <label>1</label>
    </ligand>
</feature>
<dbReference type="PANTHER" id="PTHR43447">
    <property type="entry name" value="ALPHA-AMYLASE"/>
    <property type="match status" value="1"/>
</dbReference>
<keyword evidence="8" id="KW-0106">Calcium</keyword>
<dbReference type="CDD" id="cd11318">
    <property type="entry name" value="AmyAc_bac_fung_AmyA"/>
    <property type="match status" value="1"/>
</dbReference>
<dbReference type="InterPro" id="IPR006047">
    <property type="entry name" value="GH13_cat_dom"/>
</dbReference>
<gene>
    <name evidence="11" type="primary">amyA</name>
    <name evidence="11" type="ORF">AKA01nite_04740</name>
</gene>
<dbReference type="RefSeq" id="WP_146923409.1">
    <property type="nucleotide sequence ID" value="NZ_BJUY01000003.1"/>
</dbReference>
<dbReference type="SMART" id="SM00642">
    <property type="entry name" value="Aamy"/>
    <property type="match status" value="1"/>
</dbReference>
<comment type="caution">
    <text evidence="11">The sequence shown here is derived from an EMBL/GenBank/DDBJ whole genome shotgun (WGS) entry which is preliminary data.</text>
</comment>
<accession>A0A511AT03</accession>
<evidence type="ECO:0000256" key="8">
    <source>
        <dbReference type="PIRSR" id="PIRSR001021-2"/>
    </source>
</evidence>
<comment type="cofactor">
    <cofactor evidence="1">
        <name>Ca(2+)</name>
        <dbReference type="ChEBI" id="CHEBI:29108"/>
    </cofactor>
</comment>
<dbReference type="Gene3D" id="2.40.30.140">
    <property type="match status" value="1"/>
</dbReference>
<dbReference type="NCBIfam" id="NF006968">
    <property type="entry name" value="PRK09441.1-1"/>
    <property type="match status" value="1"/>
</dbReference>
<protein>
    <submittedName>
        <fullName evidence="11">Alpha-amylase</fullName>
    </submittedName>
</protein>
<dbReference type="Proteomes" id="UP000321662">
    <property type="component" value="Unassembled WGS sequence"/>
</dbReference>
<dbReference type="NCBIfam" id="NF006969">
    <property type="entry name" value="PRK09441.1-2"/>
    <property type="match status" value="1"/>
</dbReference>
<dbReference type="SUPFAM" id="SSF51445">
    <property type="entry name" value="(Trans)glycosidases"/>
    <property type="match status" value="1"/>
</dbReference>
<evidence type="ECO:0000256" key="5">
    <source>
        <dbReference type="ARBA" id="ARBA00023277"/>
    </source>
</evidence>
<feature type="active site" description="Nucleophile" evidence="7">
    <location>
        <position position="233"/>
    </location>
</feature>
<dbReference type="GO" id="GO:0005509">
    <property type="term" value="F:calcium ion binding"/>
    <property type="evidence" value="ECO:0007669"/>
    <property type="project" value="InterPro"/>
</dbReference>
<evidence type="ECO:0000256" key="9">
    <source>
        <dbReference type="RuleBase" id="RU003615"/>
    </source>
</evidence>
<feature type="active site" description="Proton donor" evidence="7">
    <location>
        <position position="263"/>
    </location>
</feature>
<dbReference type="PRINTS" id="PR00110">
    <property type="entry name" value="ALPHAAMYLASE"/>
</dbReference>
<evidence type="ECO:0000256" key="4">
    <source>
        <dbReference type="ARBA" id="ARBA00022801"/>
    </source>
</evidence>